<evidence type="ECO:0000256" key="1">
    <source>
        <dbReference type="SAM" id="MobiDB-lite"/>
    </source>
</evidence>
<feature type="region of interest" description="Disordered" evidence="1">
    <location>
        <begin position="90"/>
        <end position="154"/>
    </location>
</feature>
<feature type="transmembrane region" description="Helical" evidence="2">
    <location>
        <begin position="31"/>
        <end position="49"/>
    </location>
</feature>
<organism evidence="3 4">
    <name type="scientific">Streptomyces hyderabadensis</name>
    <dbReference type="NCBI Taxonomy" id="598549"/>
    <lineage>
        <taxon>Bacteria</taxon>
        <taxon>Bacillati</taxon>
        <taxon>Actinomycetota</taxon>
        <taxon>Actinomycetes</taxon>
        <taxon>Kitasatosporales</taxon>
        <taxon>Streptomycetaceae</taxon>
        <taxon>Streptomyces</taxon>
    </lineage>
</organism>
<keyword evidence="2" id="KW-1133">Transmembrane helix</keyword>
<gene>
    <name evidence="3" type="ORF">GCM10023257_01670</name>
</gene>
<feature type="compositionally biased region" description="Low complexity" evidence="1">
    <location>
        <begin position="110"/>
        <end position="124"/>
    </location>
</feature>
<name>A0ABP9HG43_9ACTN</name>
<accession>A0ABP9HG43</accession>
<dbReference type="Proteomes" id="UP001500610">
    <property type="component" value="Unassembled WGS sequence"/>
</dbReference>
<keyword evidence="2" id="KW-0812">Transmembrane</keyword>
<evidence type="ECO:0008006" key="5">
    <source>
        <dbReference type="Google" id="ProtNLM"/>
    </source>
</evidence>
<feature type="region of interest" description="Disordered" evidence="1">
    <location>
        <begin position="1"/>
        <end position="24"/>
    </location>
</feature>
<reference evidence="4" key="1">
    <citation type="journal article" date="2019" name="Int. J. Syst. Evol. Microbiol.">
        <title>The Global Catalogue of Microorganisms (GCM) 10K type strain sequencing project: providing services to taxonomists for standard genome sequencing and annotation.</title>
        <authorList>
            <consortium name="The Broad Institute Genomics Platform"/>
            <consortium name="The Broad Institute Genome Sequencing Center for Infectious Disease"/>
            <person name="Wu L."/>
            <person name="Ma J."/>
        </authorList>
    </citation>
    <scope>NUCLEOTIDE SEQUENCE [LARGE SCALE GENOMIC DNA]</scope>
    <source>
        <strain evidence="4">JCM 17657</strain>
    </source>
</reference>
<evidence type="ECO:0000256" key="2">
    <source>
        <dbReference type="SAM" id="Phobius"/>
    </source>
</evidence>
<protein>
    <recommendedName>
        <fullName evidence="5">Secreted protein</fullName>
    </recommendedName>
</protein>
<evidence type="ECO:0000313" key="3">
    <source>
        <dbReference type="EMBL" id="GAA4969700.1"/>
    </source>
</evidence>
<keyword evidence="4" id="KW-1185">Reference proteome</keyword>
<dbReference type="EMBL" id="BAABIV010000001">
    <property type="protein sequence ID" value="GAA4969700.1"/>
    <property type="molecule type" value="Genomic_DNA"/>
</dbReference>
<evidence type="ECO:0000313" key="4">
    <source>
        <dbReference type="Proteomes" id="UP001500610"/>
    </source>
</evidence>
<proteinExistence type="predicted"/>
<feature type="compositionally biased region" description="Basic and acidic residues" evidence="1">
    <location>
        <begin position="93"/>
        <end position="109"/>
    </location>
</feature>
<comment type="caution">
    <text evidence="3">The sequence shown here is derived from an EMBL/GenBank/DDBJ whole genome shotgun (WGS) entry which is preliminary data.</text>
</comment>
<sequence length="154" mass="15395">MAAAAHSPAEATGSPGPLTHHGRERRMRHRLATVLTVLLTVLLPLVPAWPAAGARVGPGGPLAAAAATAVPHPALDLHADDGCTPVCAAQPRARHDQLDERPAAPDHHGATLAHPAGTAPGAHARTSAAAGPVPVSPGRTRHDSGRAPPVSSGT</sequence>
<keyword evidence="2" id="KW-0472">Membrane</keyword>